<dbReference type="AlphaFoldDB" id="A0A8E1WEM6"/>
<keyword evidence="2" id="KW-0489">Methyltransferase</keyword>
<dbReference type="Pfam" id="PF05050">
    <property type="entry name" value="Methyltransf_21"/>
    <property type="match status" value="1"/>
</dbReference>
<dbReference type="EMBL" id="JACZEP010000001">
    <property type="protein sequence ID" value="MBE1203247.1"/>
    <property type="molecule type" value="Genomic_DNA"/>
</dbReference>
<evidence type="ECO:0000313" key="5">
    <source>
        <dbReference type="Proteomes" id="UP000598227"/>
    </source>
</evidence>
<dbReference type="NCBIfam" id="TIGR01444">
    <property type="entry name" value="fkbM_fam"/>
    <property type="match status" value="1"/>
</dbReference>
<dbReference type="PANTHER" id="PTHR36973:SF4">
    <property type="entry name" value="NODULATION PROTEIN"/>
    <property type="match status" value="1"/>
</dbReference>
<dbReference type="SUPFAM" id="SSF53335">
    <property type="entry name" value="S-adenosyl-L-methionine-dependent methyltransferases"/>
    <property type="match status" value="1"/>
</dbReference>
<evidence type="ECO:0000313" key="3">
    <source>
        <dbReference type="EMBL" id="MBE1203247.1"/>
    </source>
</evidence>
<keyword evidence="2" id="KW-0808">Transferase</keyword>
<evidence type="ECO:0000313" key="4">
    <source>
        <dbReference type="Proteomes" id="UP000532373"/>
    </source>
</evidence>
<name>A0A8E1WEM6_9HYPH</name>
<reference evidence="2 4" key="1">
    <citation type="submission" date="2020-08" db="EMBL/GenBank/DDBJ databases">
        <title>Genomic Encyclopedia of Type Strains, Phase IV (KMG-IV): sequencing the most valuable type-strain genomes for metagenomic binning, comparative biology and taxonomic classification.</title>
        <authorList>
            <person name="Goeker M."/>
        </authorList>
    </citation>
    <scope>NUCLEOTIDE SEQUENCE [LARGE SCALE GENOMIC DNA]</scope>
    <source>
        <strain evidence="2 4">DSM 17454</strain>
    </source>
</reference>
<organism evidence="2 4">
    <name type="scientific">Aminobacter carboxidus</name>
    <dbReference type="NCBI Taxonomy" id="376165"/>
    <lineage>
        <taxon>Bacteria</taxon>
        <taxon>Pseudomonadati</taxon>
        <taxon>Pseudomonadota</taxon>
        <taxon>Alphaproteobacteria</taxon>
        <taxon>Hyphomicrobiales</taxon>
        <taxon>Phyllobacteriaceae</taxon>
        <taxon>Aminobacter</taxon>
    </lineage>
</organism>
<dbReference type="Gene3D" id="3.40.50.150">
    <property type="entry name" value="Vaccinia Virus protein VP39"/>
    <property type="match status" value="1"/>
</dbReference>
<dbReference type="Proteomes" id="UP000532373">
    <property type="component" value="Unassembled WGS sequence"/>
</dbReference>
<dbReference type="InterPro" id="IPR053188">
    <property type="entry name" value="FkbM_Methyltransferase"/>
</dbReference>
<gene>
    <name evidence="2" type="ORF">HNQ96_002016</name>
    <name evidence="3" type="ORF">IHE39_02965</name>
</gene>
<proteinExistence type="predicted"/>
<keyword evidence="5" id="KW-1185">Reference proteome</keyword>
<protein>
    <submittedName>
        <fullName evidence="2">FkbM family methyltransferase</fullName>
    </submittedName>
</protein>
<dbReference type="InterPro" id="IPR029063">
    <property type="entry name" value="SAM-dependent_MTases_sf"/>
</dbReference>
<accession>A0A8E1WEM6</accession>
<sequence length="244" mass="26927">MFRQLLGQFGVLERPREPLVLLREGLCARLGLKTAIHVGAHYGEEREAYEALGLTDVLWVEASTGVYRELLERLAKPSGHGTRHVAVNSFASDKAGDEVVLRQFSNEGASSSIFAATDLFRQTWPEVGETGGSEEVGTDTLDHIAMVNGFDNADLVAADVQGAELMVLKGATGLLAQAKAVIVEVSLQRFYDGGVLQPELRQFLRQHGFIEVRRPPNHGDQLFLRKSLFGPIRRFSDSIRERRG</sequence>
<dbReference type="GO" id="GO:0032259">
    <property type="term" value="P:methylation"/>
    <property type="evidence" value="ECO:0007669"/>
    <property type="project" value="UniProtKB-KW"/>
</dbReference>
<dbReference type="EMBL" id="JACHGI010000003">
    <property type="protein sequence ID" value="MBB6466151.1"/>
    <property type="molecule type" value="Genomic_DNA"/>
</dbReference>
<dbReference type="InterPro" id="IPR006342">
    <property type="entry name" value="FkbM_mtfrase"/>
</dbReference>
<dbReference type="Proteomes" id="UP000598227">
    <property type="component" value="Unassembled WGS sequence"/>
</dbReference>
<feature type="domain" description="Methyltransferase FkbM" evidence="1">
    <location>
        <begin position="37"/>
        <end position="210"/>
    </location>
</feature>
<evidence type="ECO:0000313" key="2">
    <source>
        <dbReference type="EMBL" id="MBB6466151.1"/>
    </source>
</evidence>
<dbReference type="PANTHER" id="PTHR36973">
    <property type="entry name" value="SLL1456 PROTEIN-RELATED"/>
    <property type="match status" value="1"/>
</dbReference>
<comment type="caution">
    <text evidence="2">The sequence shown here is derived from an EMBL/GenBank/DDBJ whole genome shotgun (WGS) entry which is preliminary data.</text>
</comment>
<evidence type="ECO:0000259" key="1">
    <source>
        <dbReference type="Pfam" id="PF05050"/>
    </source>
</evidence>
<reference evidence="3 5" key="2">
    <citation type="submission" date="2020-09" db="EMBL/GenBank/DDBJ databases">
        <title>Draft Genome Sequence of Aminobacter carboxidus type strain DSM 1086, a soil Gram-negative carboxydobacterium.</title>
        <authorList>
            <person name="Turrini P."/>
            <person name="Tescari M."/>
            <person name="Artuso I."/>
            <person name="Lugli G.A."/>
            <person name="Frangipani E."/>
            <person name="Ventura M."/>
            <person name="Visca P."/>
        </authorList>
    </citation>
    <scope>NUCLEOTIDE SEQUENCE [LARGE SCALE GENOMIC DNA]</scope>
    <source>
        <strain evidence="3 5">DSM 1086</strain>
    </source>
</reference>
<dbReference type="GO" id="GO:0008171">
    <property type="term" value="F:O-methyltransferase activity"/>
    <property type="evidence" value="ECO:0007669"/>
    <property type="project" value="TreeGrafter"/>
</dbReference>
<dbReference type="RefSeq" id="WP_184768629.1">
    <property type="nucleotide sequence ID" value="NZ_JACHGI010000003.1"/>
</dbReference>